<comment type="cofactor">
    <cofactor evidence="1">
        <name>FAD</name>
        <dbReference type="ChEBI" id="CHEBI:57692"/>
    </cofactor>
</comment>
<dbReference type="AlphaFoldDB" id="A0A7S2KDW8"/>
<gene>
    <name evidence="7" type="ORF">LDAN0321_LOCUS8371</name>
</gene>
<dbReference type="PANTHER" id="PTHR43716:SF1">
    <property type="entry name" value="D-2-HYDROXYGLUTARATE DEHYDROGENASE, MITOCHONDRIAL"/>
    <property type="match status" value="1"/>
</dbReference>
<dbReference type="InterPro" id="IPR051264">
    <property type="entry name" value="FAD-oxidored/transferase_4"/>
</dbReference>
<dbReference type="Gene3D" id="3.30.465.10">
    <property type="match status" value="1"/>
</dbReference>
<evidence type="ECO:0000256" key="4">
    <source>
        <dbReference type="ARBA" id="ARBA00023002"/>
    </source>
</evidence>
<organism evidence="7">
    <name type="scientific">Leptocylindrus danicus</name>
    <dbReference type="NCBI Taxonomy" id="163516"/>
    <lineage>
        <taxon>Eukaryota</taxon>
        <taxon>Sar</taxon>
        <taxon>Stramenopiles</taxon>
        <taxon>Ochrophyta</taxon>
        <taxon>Bacillariophyta</taxon>
        <taxon>Coscinodiscophyceae</taxon>
        <taxon>Chaetocerotophycidae</taxon>
        <taxon>Leptocylindrales</taxon>
        <taxon>Leptocylindraceae</taxon>
        <taxon>Leptocylindrus</taxon>
    </lineage>
</organism>
<dbReference type="InterPro" id="IPR006094">
    <property type="entry name" value="Oxid_FAD_bind_N"/>
</dbReference>
<dbReference type="PANTHER" id="PTHR43716">
    <property type="entry name" value="D-2-HYDROXYGLUTARATE DEHYDROGENASE, MITOCHONDRIAL"/>
    <property type="match status" value="1"/>
</dbReference>
<dbReference type="Pfam" id="PF01565">
    <property type="entry name" value="FAD_binding_4"/>
    <property type="match status" value="1"/>
</dbReference>
<protein>
    <recommendedName>
        <fullName evidence="6">FAD-binding PCMH-type domain-containing protein</fullName>
    </recommendedName>
</protein>
<evidence type="ECO:0000256" key="2">
    <source>
        <dbReference type="ARBA" id="ARBA00022630"/>
    </source>
</evidence>
<dbReference type="SUPFAM" id="SSF55103">
    <property type="entry name" value="FAD-linked oxidases, C-terminal domain"/>
    <property type="match status" value="1"/>
</dbReference>
<evidence type="ECO:0000256" key="3">
    <source>
        <dbReference type="ARBA" id="ARBA00022827"/>
    </source>
</evidence>
<dbReference type="SUPFAM" id="SSF56176">
    <property type="entry name" value="FAD-binding/transporter-associated domain-like"/>
    <property type="match status" value="1"/>
</dbReference>
<evidence type="ECO:0000259" key="6">
    <source>
        <dbReference type="PROSITE" id="PS51387"/>
    </source>
</evidence>
<evidence type="ECO:0000256" key="1">
    <source>
        <dbReference type="ARBA" id="ARBA00001974"/>
    </source>
</evidence>
<sequence>MQIILQKNDDSSNSNSNDINTCCSWDNAKQLTAKLTRIVGEEHVLQKKSAAKSIYLKGARLGYGEALCVVRPGTLSEAVECLKAIVESGAVVVPQGANTGLTGGSVPRSSGSHDPRPSVVLSMRRLNLITPMDDGTKLLCFAGAGIADVGKSANAFDREGHSVLGSIFLNPSVAAGVAFGSGGTQLRKGPAYTDRALYCRVNADGKTVEVVNKLGIVGSANNDDVLQMLDNLQQPLKDNHHATVIRSDTNSPNGRAKASDSQYPKKVCMLDGSVARFNADTSGLEVNRSEGKVLILATVHDTFPRAQTSRLFWISCDSLETALDLRKRVCLASEADLPTSCEYMDRDSFDIIDQSGRVLCAVIHMFGVGEVVRRLWDLKLRIESISGLELVCDQAMHFVNNVFPQALPSNLMKAGRTFDHHLMLEVGEYGDGTEQRLLDRLNAFEAEYNANKHQSSVQIHECTTTKDVNAVKAFRFAAAPAFRTWCVGENVQGLSVDYALPKNGGLAPEMSISTATAAAAIPLKRMRYSHFGCNVVHEDLAYGLDVNVHDAKMEFKKAVEQDGGKLPAEHGHGTEYKAPLDAQERWKGMDPSNTMNPGVGGLPVSANYK</sequence>
<proteinExistence type="predicted"/>
<dbReference type="Gene3D" id="3.30.43.10">
    <property type="entry name" value="Uridine Diphospho-n-acetylenolpyruvylglucosamine Reductase, domain 2"/>
    <property type="match status" value="2"/>
</dbReference>
<dbReference type="GO" id="GO:0016491">
    <property type="term" value="F:oxidoreductase activity"/>
    <property type="evidence" value="ECO:0007669"/>
    <property type="project" value="UniProtKB-KW"/>
</dbReference>
<dbReference type="GO" id="GO:0071949">
    <property type="term" value="F:FAD binding"/>
    <property type="evidence" value="ECO:0007669"/>
    <property type="project" value="InterPro"/>
</dbReference>
<dbReference type="EMBL" id="HBGY01013074">
    <property type="protein sequence ID" value="CAD9574056.1"/>
    <property type="molecule type" value="Transcribed_RNA"/>
</dbReference>
<evidence type="ECO:0000256" key="5">
    <source>
        <dbReference type="SAM" id="MobiDB-lite"/>
    </source>
</evidence>
<name>A0A7S2KDW8_9STRA</name>
<dbReference type="InterPro" id="IPR016167">
    <property type="entry name" value="FAD-bd_PCMH_sub1"/>
</dbReference>
<keyword evidence="2" id="KW-0285">Flavoprotein</keyword>
<feature type="region of interest" description="Disordered" evidence="5">
    <location>
        <begin position="588"/>
        <end position="609"/>
    </location>
</feature>
<dbReference type="PROSITE" id="PS51387">
    <property type="entry name" value="FAD_PCMH"/>
    <property type="match status" value="1"/>
</dbReference>
<feature type="domain" description="FAD-binding PCMH-type" evidence="6">
    <location>
        <begin position="62"/>
        <end position="306"/>
    </location>
</feature>
<evidence type="ECO:0000313" key="7">
    <source>
        <dbReference type="EMBL" id="CAD9574056.1"/>
    </source>
</evidence>
<dbReference type="Pfam" id="PF09330">
    <property type="entry name" value="Lact-deh-memb"/>
    <property type="match status" value="1"/>
</dbReference>
<dbReference type="InterPro" id="IPR016169">
    <property type="entry name" value="FAD-bd_PCMH_sub2"/>
</dbReference>
<keyword evidence="4" id="KW-0560">Oxidoreductase</keyword>
<dbReference type="InterPro" id="IPR036318">
    <property type="entry name" value="FAD-bd_PCMH-like_sf"/>
</dbReference>
<dbReference type="GO" id="GO:0055085">
    <property type="term" value="P:transmembrane transport"/>
    <property type="evidence" value="ECO:0007669"/>
    <property type="project" value="InterPro"/>
</dbReference>
<keyword evidence="3" id="KW-0274">FAD</keyword>
<dbReference type="InterPro" id="IPR015409">
    <property type="entry name" value="Lactate_DH_C"/>
</dbReference>
<accession>A0A7S2KDW8</accession>
<dbReference type="InterPro" id="IPR016166">
    <property type="entry name" value="FAD-bd_PCMH"/>
</dbReference>
<dbReference type="GO" id="GO:0022904">
    <property type="term" value="P:respiratory electron transport chain"/>
    <property type="evidence" value="ECO:0007669"/>
    <property type="project" value="TreeGrafter"/>
</dbReference>
<reference evidence="7" key="1">
    <citation type="submission" date="2021-01" db="EMBL/GenBank/DDBJ databases">
        <authorList>
            <person name="Corre E."/>
            <person name="Pelletier E."/>
            <person name="Niang G."/>
            <person name="Scheremetjew M."/>
            <person name="Finn R."/>
            <person name="Kale V."/>
            <person name="Holt S."/>
            <person name="Cochrane G."/>
            <person name="Meng A."/>
            <person name="Brown T."/>
            <person name="Cohen L."/>
        </authorList>
    </citation>
    <scope>NUCLEOTIDE SEQUENCE</scope>
    <source>
        <strain evidence="7">B650</strain>
    </source>
</reference>
<dbReference type="InterPro" id="IPR016164">
    <property type="entry name" value="FAD-linked_Oxase-like_C"/>
</dbReference>